<accession>A0ABP1S3Y0</accession>
<feature type="chain" id="PRO_5046534023" evidence="3">
    <location>
        <begin position="22"/>
        <end position="297"/>
    </location>
</feature>
<reference evidence="4 5" key="1">
    <citation type="submission" date="2024-08" db="EMBL/GenBank/DDBJ databases">
        <authorList>
            <person name="Cucini C."/>
            <person name="Frati F."/>
        </authorList>
    </citation>
    <scope>NUCLEOTIDE SEQUENCE [LARGE SCALE GENOMIC DNA]</scope>
</reference>
<feature type="transmembrane region" description="Helical" evidence="2">
    <location>
        <begin position="126"/>
        <end position="157"/>
    </location>
</feature>
<feature type="compositionally biased region" description="Basic and acidic residues" evidence="1">
    <location>
        <begin position="268"/>
        <end position="279"/>
    </location>
</feature>
<feature type="compositionally biased region" description="Basic and acidic residues" evidence="1">
    <location>
        <begin position="233"/>
        <end position="242"/>
    </location>
</feature>
<feature type="signal peptide" evidence="3">
    <location>
        <begin position="1"/>
        <end position="21"/>
    </location>
</feature>
<keyword evidence="2" id="KW-0812">Transmembrane</keyword>
<feature type="region of interest" description="Disordered" evidence="1">
    <location>
        <begin position="214"/>
        <end position="279"/>
    </location>
</feature>
<feature type="compositionally biased region" description="Acidic residues" evidence="1">
    <location>
        <begin position="250"/>
        <end position="260"/>
    </location>
</feature>
<keyword evidence="3" id="KW-0732">Signal</keyword>
<organism evidence="4 5">
    <name type="scientific">Orchesella dallaii</name>
    <dbReference type="NCBI Taxonomy" id="48710"/>
    <lineage>
        <taxon>Eukaryota</taxon>
        <taxon>Metazoa</taxon>
        <taxon>Ecdysozoa</taxon>
        <taxon>Arthropoda</taxon>
        <taxon>Hexapoda</taxon>
        <taxon>Collembola</taxon>
        <taxon>Entomobryomorpha</taxon>
        <taxon>Entomobryoidea</taxon>
        <taxon>Orchesellidae</taxon>
        <taxon>Orchesellinae</taxon>
        <taxon>Orchesella</taxon>
    </lineage>
</organism>
<evidence type="ECO:0000313" key="5">
    <source>
        <dbReference type="Proteomes" id="UP001642540"/>
    </source>
</evidence>
<evidence type="ECO:0000256" key="3">
    <source>
        <dbReference type="SAM" id="SignalP"/>
    </source>
</evidence>
<evidence type="ECO:0000313" key="4">
    <source>
        <dbReference type="EMBL" id="CAL8142796.1"/>
    </source>
</evidence>
<keyword evidence="2" id="KW-0472">Membrane</keyword>
<evidence type="ECO:0000256" key="1">
    <source>
        <dbReference type="SAM" id="MobiDB-lite"/>
    </source>
</evidence>
<sequence length="297" mass="34370">MILKPWLSLLSLFPLLYEATAFLPKESSNLATNIWREERQAIRIPEDPATLYGNERHCISPEPAELTTASTHTTGTWSEILSIYTLDAGDELEAWLKFQETHPGTTNEKLENTPIYETLFPLIVPLIFAAFLSASVLLIPLLGALGFHCLVIVWWVITHPEMKRCGRRSLIMFEQVKRKRQEILLRESMIKASRSRFYLPEFFRLYSDEDVPTELEESDESDELEDFVQAPTKEQEETKKENGSLSGLDVEVEEDSDEQDQTNNNNQTRKDRFNEQVNKENKGMFAKVWAWLRARRG</sequence>
<name>A0ABP1S3Y0_9HEXA</name>
<dbReference type="EMBL" id="CAXLJM020000149">
    <property type="protein sequence ID" value="CAL8142796.1"/>
    <property type="molecule type" value="Genomic_DNA"/>
</dbReference>
<protein>
    <submittedName>
        <fullName evidence="4">Uncharacterized protein</fullName>
    </submittedName>
</protein>
<comment type="caution">
    <text evidence="4">The sequence shown here is derived from an EMBL/GenBank/DDBJ whole genome shotgun (WGS) entry which is preliminary data.</text>
</comment>
<proteinExistence type="predicted"/>
<feature type="compositionally biased region" description="Acidic residues" evidence="1">
    <location>
        <begin position="214"/>
        <end position="226"/>
    </location>
</feature>
<keyword evidence="2" id="KW-1133">Transmembrane helix</keyword>
<evidence type="ECO:0000256" key="2">
    <source>
        <dbReference type="SAM" id="Phobius"/>
    </source>
</evidence>
<gene>
    <name evidence="4" type="ORF">ODALV1_LOCUS29154</name>
</gene>
<keyword evidence="5" id="KW-1185">Reference proteome</keyword>
<dbReference type="Proteomes" id="UP001642540">
    <property type="component" value="Unassembled WGS sequence"/>
</dbReference>